<dbReference type="PANTHER" id="PTHR43300">
    <property type="entry name" value="ACETYLTRANSFERASE"/>
    <property type="match status" value="1"/>
</dbReference>
<organism evidence="2">
    <name type="scientific">Ignisphaera aggregans</name>
    <dbReference type="NCBI Taxonomy" id="334771"/>
    <lineage>
        <taxon>Archaea</taxon>
        <taxon>Thermoproteota</taxon>
        <taxon>Thermoprotei</taxon>
        <taxon>Desulfurococcales</taxon>
        <taxon>Desulfurococcaceae</taxon>
        <taxon>Ignisphaera</taxon>
    </lineage>
</organism>
<proteinExistence type="predicted"/>
<dbReference type="PROSITE" id="PS00101">
    <property type="entry name" value="HEXAPEP_TRANSFERASES"/>
    <property type="match status" value="1"/>
</dbReference>
<dbReference type="SUPFAM" id="SSF51161">
    <property type="entry name" value="Trimeric LpxA-like enzymes"/>
    <property type="match status" value="1"/>
</dbReference>
<dbReference type="Gene3D" id="2.160.10.10">
    <property type="entry name" value="Hexapeptide repeat proteins"/>
    <property type="match status" value="1"/>
</dbReference>
<accession>A0A7J3Z8U2</accession>
<dbReference type="CDD" id="cd03358">
    <property type="entry name" value="LbH_WxcM_N_like"/>
    <property type="match status" value="1"/>
</dbReference>
<dbReference type="InterPro" id="IPR018357">
    <property type="entry name" value="Hexapep_transf_CS"/>
</dbReference>
<evidence type="ECO:0000256" key="1">
    <source>
        <dbReference type="ARBA" id="ARBA00022679"/>
    </source>
</evidence>
<comment type="caution">
    <text evidence="2">The sequence shown here is derived from an EMBL/GenBank/DDBJ whole genome shotgun (WGS) entry which is preliminary data.</text>
</comment>
<gene>
    <name evidence="2" type="ORF">ENM66_07515</name>
</gene>
<evidence type="ECO:0000313" key="2">
    <source>
        <dbReference type="EMBL" id="HHQ51176.1"/>
    </source>
</evidence>
<dbReference type="Pfam" id="PF00132">
    <property type="entry name" value="Hexapep"/>
    <property type="match status" value="3"/>
</dbReference>
<dbReference type="PANTHER" id="PTHR43300:SF4">
    <property type="entry name" value="ACYL-[ACYL-CARRIER-PROTEIN]--UDP-N-ACETYLGLUCOSAMINE O-ACYLTRANSFERASE"/>
    <property type="match status" value="1"/>
</dbReference>
<dbReference type="InterPro" id="IPR011004">
    <property type="entry name" value="Trimer_LpxA-like_sf"/>
</dbReference>
<dbReference type="InterPro" id="IPR050179">
    <property type="entry name" value="Trans_hexapeptide_repeat"/>
</dbReference>
<name>A0A7J3Z8U2_9CREN</name>
<sequence length="205" mass="22520">MNSEKRVFIHPTAIVEEGATIGEGTRIWHFVHVRSGAKIGGNCNIGKDVYIDVGVEIGDNVKIQNGVSIYRGVKIEDDVFIGPYAVFTNDKYPRAFNRGWEVVPTVVKKGASIGANATIVCGVTIGEYAMVAAGAVVTKDVPSHGLVMGNPARLKGFVCYCGKPLRTDNIVEKTSQYVLYKCPKCGKEVRIPIEHYERYLRESRI</sequence>
<dbReference type="AlphaFoldDB" id="A0A7J3Z8U2"/>
<reference evidence="2" key="1">
    <citation type="journal article" date="2020" name="mSystems">
        <title>Genome- and Community-Level Interaction Insights into Carbon Utilization and Element Cycling Functions of Hydrothermarchaeota in Hydrothermal Sediment.</title>
        <authorList>
            <person name="Zhou Z."/>
            <person name="Liu Y."/>
            <person name="Xu W."/>
            <person name="Pan J."/>
            <person name="Luo Z.H."/>
            <person name="Li M."/>
        </authorList>
    </citation>
    <scope>NUCLEOTIDE SEQUENCE [LARGE SCALE GENOMIC DNA]</scope>
    <source>
        <strain evidence="2">SpSt-1105</strain>
    </source>
</reference>
<keyword evidence="1 2" id="KW-0808">Transferase</keyword>
<dbReference type="EMBL" id="DRYQ01000110">
    <property type="protein sequence ID" value="HHQ51176.1"/>
    <property type="molecule type" value="Genomic_DNA"/>
</dbReference>
<protein>
    <submittedName>
        <fullName evidence="2">N-acetyltransferase</fullName>
    </submittedName>
</protein>
<dbReference type="InterPro" id="IPR001451">
    <property type="entry name" value="Hexapep"/>
</dbReference>
<dbReference type="GO" id="GO:0016740">
    <property type="term" value="F:transferase activity"/>
    <property type="evidence" value="ECO:0007669"/>
    <property type="project" value="UniProtKB-KW"/>
</dbReference>